<name>A0A9D4ZEB2_ADICA</name>
<evidence type="ECO:0000256" key="4">
    <source>
        <dbReference type="ARBA" id="ARBA00011593"/>
    </source>
</evidence>
<dbReference type="Proteomes" id="UP000886520">
    <property type="component" value="Chromosome 12"/>
</dbReference>
<evidence type="ECO:0000313" key="14">
    <source>
        <dbReference type="EMBL" id="KAI5072189.1"/>
    </source>
</evidence>
<keyword evidence="9" id="KW-0812">Transmembrane</keyword>
<dbReference type="AlphaFoldDB" id="A0A9D4ZEB2"/>
<evidence type="ECO:0000256" key="5">
    <source>
        <dbReference type="ARBA" id="ARBA00022448"/>
    </source>
</evidence>
<evidence type="ECO:0000256" key="10">
    <source>
        <dbReference type="ARBA" id="ARBA00022805"/>
    </source>
</evidence>
<evidence type="ECO:0000256" key="7">
    <source>
        <dbReference type="ARBA" id="ARBA00022528"/>
    </source>
</evidence>
<keyword evidence="12" id="KW-0626">Porin</keyword>
<keyword evidence="11" id="KW-0406">Ion transport</keyword>
<gene>
    <name evidence="14" type="ORF">GOP47_0012295</name>
</gene>
<dbReference type="EMBL" id="JABFUD020000012">
    <property type="protein sequence ID" value="KAI5072189.1"/>
    <property type="molecule type" value="Genomic_DNA"/>
</dbReference>
<organism evidence="14 15">
    <name type="scientific">Adiantum capillus-veneris</name>
    <name type="common">Maidenhair fern</name>
    <dbReference type="NCBI Taxonomy" id="13818"/>
    <lineage>
        <taxon>Eukaryota</taxon>
        <taxon>Viridiplantae</taxon>
        <taxon>Streptophyta</taxon>
        <taxon>Embryophyta</taxon>
        <taxon>Tracheophyta</taxon>
        <taxon>Polypodiopsida</taxon>
        <taxon>Polypodiidae</taxon>
        <taxon>Polypodiales</taxon>
        <taxon>Pteridineae</taxon>
        <taxon>Pteridaceae</taxon>
        <taxon>Vittarioideae</taxon>
        <taxon>Adiantum</taxon>
    </lineage>
</organism>
<dbReference type="GO" id="GO:0034765">
    <property type="term" value="P:regulation of monoatomic ion transmembrane transport"/>
    <property type="evidence" value="ECO:0007669"/>
    <property type="project" value="InterPro"/>
</dbReference>
<keyword evidence="15" id="KW-1185">Reference proteome</keyword>
<evidence type="ECO:0000256" key="11">
    <source>
        <dbReference type="ARBA" id="ARBA00023065"/>
    </source>
</evidence>
<evidence type="ECO:0000256" key="9">
    <source>
        <dbReference type="ARBA" id="ARBA00022692"/>
    </source>
</evidence>
<proteinExistence type="predicted"/>
<dbReference type="GO" id="GO:0022843">
    <property type="term" value="F:voltage-gated monoatomic cation channel activity"/>
    <property type="evidence" value="ECO:0007669"/>
    <property type="project" value="InterPro"/>
</dbReference>
<reference evidence="14" key="1">
    <citation type="submission" date="2021-01" db="EMBL/GenBank/DDBJ databases">
        <title>Adiantum capillus-veneris genome.</title>
        <authorList>
            <person name="Fang Y."/>
            <person name="Liao Q."/>
        </authorList>
    </citation>
    <scope>NUCLEOTIDE SEQUENCE</scope>
    <source>
        <strain evidence="14">H3</strain>
        <tissue evidence="14">Leaf</tissue>
    </source>
</reference>
<dbReference type="GO" id="GO:0034426">
    <property type="term" value="C:etioplast membrane"/>
    <property type="evidence" value="ECO:0007669"/>
    <property type="project" value="UniProtKB-SubCell"/>
</dbReference>
<dbReference type="PANTHER" id="PTHR35284:SF1">
    <property type="entry name" value="OUTER ENVELOPE PORE PROTEIN 24A, CHLOROPLASTIC-RELATED"/>
    <property type="match status" value="1"/>
</dbReference>
<comment type="caution">
    <text evidence="14">The sequence shown here is derived from an EMBL/GenBank/DDBJ whole genome shotgun (WGS) entry which is preliminary data.</text>
</comment>
<comment type="subunit">
    <text evidence="4">Homooligomers form large rather nonselective pores in plastidial outer membranes.</text>
</comment>
<protein>
    <submittedName>
        <fullName evidence="14">Uncharacterized protein</fullName>
    </submittedName>
</protein>
<evidence type="ECO:0000256" key="8">
    <source>
        <dbReference type="ARBA" id="ARBA00022640"/>
    </source>
</evidence>
<keyword evidence="13" id="KW-0472">Membrane</keyword>
<dbReference type="GO" id="GO:0046930">
    <property type="term" value="C:pore complex"/>
    <property type="evidence" value="ECO:0007669"/>
    <property type="project" value="UniProtKB-KW"/>
</dbReference>
<evidence type="ECO:0000313" key="15">
    <source>
        <dbReference type="Proteomes" id="UP000886520"/>
    </source>
</evidence>
<evidence type="ECO:0000256" key="1">
    <source>
        <dbReference type="ARBA" id="ARBA00002327"/>
    </source>
</evidence>
<dbReference type="GO" id="GO:0015288">
    <property type="term" value="F:porin activity"/>
    <property type="evidence" value="ECO:0007669"/>
    <property type="project" value="UniProtKB-KW"/>
</dbReference>
<evidence type="ECO:0000256" key="3">
    <source>
        <dbReference type="ARBA" id="ARBA00004441"/>
    </source>
</evidence>
<evidence type="ECO:0000256" key="6">
    <source>
        <dbReference type="ARBA" id="ARBA00022452"/>
    </source>
</evidence>
<dbReference type="PANTHER" id="PTHR35284">
    <property type="entry name" value="OUTER ENVELOPE PORE PROTEIN 24A, CHLOROPLASTIC-RELATED"/>
    <property type="match status" value="1"/>
</dbReference>
<evidence type="ECO:0000256" key="13">
    <source>
        <dbReference type="ARBA" id="ARBA00023136"/>
    </source>
</evidence>
<evidence type="ECO:0000256" key="2">
    <source>
        <dbReference type="ARBA" id="ARBA00004396"/>
    </source>
</evidence>
<keyword evidence="7" id="KW-0150">Chloroplast</keyword>
<keyword evidence="10" id="KW-1002">Plastid outer membrane</keyword>
<evidence type="ECO:0000256" key="12">
    <source>
        <dbReference type="ARBA" id="ARBA00023114"/>
    </source>
</evidence>
<sequence length="221" mass="24299">MTKASLKTRYEPSAQAASATLSVGVGDLKLKASCTDRTLEDGLSLAGVSLGVEKPGLFIMDYDLPKQAARFQFMNSAKIYGKQLKLTYIHPQKANATILESTLAFDPANKLTSKYSFHSGKGSLKYSYVHNSGVTLEPSYDFHSEAWSFAASQKFAGENTLKASYETSKKLVGLEWTRESKETGFFKVICSFNADENKAPKAINEQSSSFCELRKSRVVSL</sequence>
<dbReference type="GO" id="GO:0009707">
    <property type="term" value="C:chloroplast outer membrane"/>
    <property type="evidence" value="ECO:0007669"/>
    <property type="project" value="UniProtKB-SubCell"/>
</dbReference>
<comment type="function">
    <text evidence="1">High-conductance voltage-dependent solute channel with a slight selectivity for cations transporting triosephosphates, dicarboxylic acids, ATP, inorganic phosphate (Pi), sugars, and positively or negatively charged amino acids.</text>
</comment>
<accession>A0A9D4ZEB2</accession>
<keyword evidence="8" id="KW-0934">Plastid</keyword>
<keyword evidence="5" id="KW-0813">Transport</keyword>
<dbReference type="OrthoDB" id="1185978at2759"/>
<dbReference type="InterPro" id="IPR034626">
    <property type="entry name" value="OEP24"/>
</dbReference>
<keyword evidence="6" id="KW-1134">Transmembrane beta strand</keyword>
<comment type="subcellular location">
    <subcellularLocation>
        <location evidence="2">Plastid</location>
        <location evidence="2">Chloroplast outer membrane</location>
        <topology evidence="2">Multi-pass membrane protein</topology>
    </subcellularLocation>
    <subcellularLocation>
        <location evidence="3">Plastid</location>
        <location evidence="3">Etioplast membrane</location>
        <topology evidence="3">Multi-pass membrane protein</topology>
    </subcellularLocation>
</comment>